<dbReference type="Gene3D" id="2.40.50.200">
    <property type="entry name" value="Bacterial OB-fold"/>
    <property type="match status" value="1"/>
</dbReference>
<gene>
    <name evidence="3" type="ORF">JCM19237_5994</name>
</gene>
<evidence type="ECO:0000256" key="2">
    <source>
        <dbReference type="SAM" id="SignalP"/>
    </source>
</evidence>
<proteinExistence type="predicted"/>
<dbReference type="Pfam" id="PF04076">
    <property type="entry name" value="BOF"/>
    <property type="match status" value="1"/>
</dbReference>
<evidence type="ECO:0000313" key="3">
    <source>
        <dbReference type="EMBL" id="GAL03101.1"/>
    </source>
</evidence>
<dbReference type="Proteomes" id="UP000029227">
    <property type="component" value="Unassembled WGS sequence"/>
</dbReference>
<dbReference type="STRING" id="754436.JCM19237_5994"/>
<dbReference type="AlphaFoldDB" id="A0A090QJL9"/>
<feature type="chain" id="PRO_5005414234" evidence="2">
    <location>
        <begin position="23"/>
        <end position="125"/>
    </location>
</feature>
<dbReference type="NCBIfam" id="NF033674">
    <property type="entry name" value="stress_OB_fold"/>
    <property type="match status" value="1"/>
</dbReference>
<dbReference type="SUPFAM" id="SSF101756">
    <property type="entry name" value="Hypothetical protein YgiW"/>
    <property type="match status" value="1"/>
</dbReference>
<protein>
    <submittedName>
        <fullName evidence="3">Uncharacterized protein</fullName>
    </submittedName>
</protein>
<feature type="signal peptide" evidence="2">
    <location>
        <begin position="1"/>
        <end position="22"/>
    </location>
</feature>
<dbReference type="PANTHER" id="PTHR36571">
    <property type="entry name" value="PROTEIN YGIW"/>
    <property type="match status" value="1"/>
</dbReference>
<reference evidence="3 4" key="1">
    <citation type="journal article" date="2014" name="Genome Announc.">
        <title>Draft Genome Sequences of Two Vibrionaceae Species, Vibrio ponticus C121 and Photobacterium aphoticum C119, Isolated as Coral Reef Microbiota.</title>
        <authorList>
            <person name="Al-saari N."/>
            <person name="Meirelles P.M."/>
            <person name="Mino S."/>
            <person name="Suda W."/>
            <person name="Oshima K."/>
            <person name="Hattori M."/>
            <person name="Ohkuma M."/>
            <person name="Thompson F.L."/>
            <person name="Gomez-Gil B."/>
            <person name="Sawabe T."/>
            <person name="Sawabe T."/>
        </authorList>
    </citation>
    <scope>NUCLEOTIDE SEQUENCE [LARGE SCALE GENOMIC DNA]</scope>
    <source>
        <strain evidence="3 4">JCM 19237</strain>
    </source>
</reference>
<organism evidence="3 4">
    <name type="scientific">Photobacterium aphoticum</name>
    <dbReference type="NCBI Taxonomy" id="754436"/>
    <lineage>
        <taxon>Bacteria</taxon>
        <taxon>Pseudomonadati</taxon>
        <taxon>Pseudomonadota</taxon>
        <taxon>Gammaproteobacteria</taxon>
        <taxon>Vibrionales</taxon>
        <taxon>Vibrionaceae</taxon>
        <taxon>Photobacterium</taxon>
    </lineage>
</organism>
<dbReference type="InterPro" id="IPR005220">
    <property type="entry name" value="CarO-like"/>
</dbReference>
<name>A0A090QJL9_9GAMM</name>
<dbReference type="EMBL" id="BBMN01000001">
    <property type="protein sequence ID" value="GAL03101.1"/>
    <property type="molecule type" value="Genomic_DNA"/>
</dbReference>
<evidence type="ECO:0000256" key="1">
    <source>
        <dbReference type="ARBA" id="ARBA00022729"/>
    </source>
</evidence>
<dbReference type="InterPro" id="IPR036700">
    <property type="entry name" value="BOBF_sf"/>
</dbReference>
<keyword evidence="1 2" id="KW-0732">Signal</keyword>
<comment type="caution">
    <text evidence="3">The sequence shown here is derived from an EMBL/GenBank/DDBJ whole genome shotgun (WGS) entry which is preliminary data.</text>
</comment>
<evidence type="ECO:0000313" key="4">
    <source>
        <dbReference type="Proteomes" id="UP000029227"/>
    </source>
</evidence>
<dbReference type="eggNOG" id="COG3111">
    <property type="taxonomic scope" value="Bacteria"/>
</dbReference>
<sequence>MIKNIVIAIATAAVLIPTVSFAGERDHNDRAMIQYNGPVETVTVAKLLEDTGMFTEKQAIVEGQLVKQLNHDTFIFSDGTKEIQVELDDDIQWPTAIDSTTKVRLFGEYEGGNTPEIEVDRIQLL</sequence>
<accession>A0A090QJL9</accession>
<dbReference type="PANTHER" id="PTHR36571:SF1">
    <property type="entry name" value="PROTEIN YGIW"/>
    <property type="match status" value="1"/>
</dbReference>